<reference evidence="1 2" key="1">
    <citation type="submission" date="2015-01" db="EMBL/GenBank/DDBJ databases">
        <title>Evolution of Trichinella species and genotypes.</title>
        <authorList>
            <person name="Korhonen P.K."/>
            <person name="Edoardo P."/>
            <person name="Giuseppe L.R."/>
            <person name="Gasser R.B."/>
        </authorList>
    </citation>
    <scope>NUCLEOTIDE SEQUENCE [LARGE SCALE GENOMIC DNA]</scope>
    <source>
        <strain evidence="1">ISS588</strain>
    </source>
</reference>
<gene>
    <name evidence="1" type="ORF">T4B_5026</name>
</gene>
<organism evidence="1 2">
    <name type="scientific">Trichinella pseudospiralis</name>
    <name type="common">Parasitic roundworm</name>
    <dbReference type="NCBI Taxonomy" id="6337"/>
    <lineage>
        <taxon>Eukaryota</taxon>
        <taxon>Metazoa</taxon>
        <taxon>Ecdysozoa</taxon>
        <taxon>Nematoda</taxon>
        <taxon>Enoplea</taxon>
        <taxon>Dorylaimia</taxon>
        <taxon>Trichinellida</taxon>
        <taxon>Trichinellidae</taxon>
        <taxon>Trichinella</taxon>
    </lineage>
</organism>
<protein>
    <submittedName>
        <fullName evidence="1">Uncharacterized protein</fullName>
    </submittedName>
</protein>
<sequence>MNDQGAFVPLCKRISWSVIRGQSVHQLWSVSTILFRRAGAQVVVVDRCGVNFQVVSPLSDQVDDLVGSHICALS</sequence>
<name>A0A0V1INN7_TRIPS</name>
<keyword evidence="2" id="KW-1185">Reference proteome</keyword>
<proteinExistence type="predicted"/>
<dbReference type="AlphaFoldDB" id="A0A0V1INN7"/>
<evidence type="ECO:0000313" key="2">
    <source>
        <dbReference type="Proteomes" id="UP000054805"/>
    </source>
</evidence>
<dbReference type="Proteomes" id="UP000054805">
    <property type="component" value="Unassembled WGS sequence"/>
</dbReference>
<comment type="caution">
    <text evidence="1">The sequence shown here is derived from an EMBL/GenBank/DDBJ whole genome shotgun (WGS) entry which is preliminary data.</text>
</comment>
<accession>A0A0V1INN7</accession>
<evidence type="ECO:0000313" key="1">
    <source>
        <dbReference type="EMBL" id="KRZ24345.1"/>
    </source>
</evidence>
<dbReference type="EMBL" id="JYDS01000123">
    <property type="protein sequence ID" value="KRZ24345.1"/>
    <property type="molecule type" value="Genomic_DNA"/>
</dbReference>